<organism evidence="2 3">
    <name type="scientific">Aspergillus fumigatus</name>
    <name type="common">Neosartorya fumigata</name>
    <dbReference type="NCBI Taxonomy" id="746128"/>
    <lineage>
        <taxon>Eukaryota</taxon>
        <taxon>Fungi</taxon>
        <taxon>Dikarya</taxon>
        <taxon>Ascomycota</taxon>
        <taxon>Pezizomycotina</taxon>
        <taxon>Eurotiomycetes</taxon>
        <taxon>Eurotiomycetidae</taxon>
        <taxon>Eurotiales</taxon>
        <taxon>Aspergillaceae</taxon>
        <taxon>Aspergillus</taxon>
        <taxon>Aspergillus subgen. Fumigati</taxon>
    </lineage>
</organism>
<accession>A0A9P8NNA6</accession>
<dbReference type="EMBL" id="JAIBSC010000010">
    <property type="protein sequence ID" value="KAH1909913.1"/>
    <property type="molecule type" value="Genomic_DNA"/>
</dbReference>
<evidence type="ECO:0000313" key="2">
    <source>
        <dbReference type="EMBL" id="KAH1909913.1"/>
    </source>
</evidence>
<feature type="compositionally biased region" description="Basic and acidic residues" evidence="1">
    <location>
        <begin position="638"/>
        <end position="650"/>
    </location>
</feature>
<reference evidence="2" key="1">
    <citation type="submission" date="2021-08" db="EMBL/GenBank/DDBJ databases">
        <title>Global Aspergillus fumigatus from environmental and clinical sources.</title>
        <authorList>
            <person name="Barber A."/>
            <person name="Sae-Ong T."/>
        </authorList>
    </citation>
    <scope>NUCLEOTIDE SEQUENCE</scope>
    <source>
        <strain evidence="2">NRZ-2016-071</strain>
    </source>
</reference>
<gene>
    <name evidence="2" type="ORF">KXV57_000328</name>
</gene>
<feature type="compositionally biased region" description="Basic residues" evidence="1">
    <location>
        <begin position="584"/>
        <end position="594"/>
    </location>
</feature>
<sequence>MPPSSLQAVLTDEQLADFTELATRLERIFTGEAKDKESLVPSYLIDAFLRMETPVRAQHLQKVVDVLHRYEADIVQTLNTTSVRCLAYLLLNLDVESEQENGLNLLLDESTYIVGAKRKESEVTLLRFRNQLQLVQRKLIQTLFGLFIDEKRNKHTRRLAGKFLVEIWPGTKDARNPPLEIQDEDITQLISIILNENDAVVRFFAGVFMQTLHLSPKDVERLRHARDCKLLDMLSRSMIVFPEEPIKFFHHYDCEVRRVQPEPGTCTILVPPCDLVLSGNGENRPLAQGSEVLGVVSPESLIFVLAVTRPSGELYQFIDISMRSTLESLRTSRQYTGGGMSRLILQFDVDDSLSVNGKRQISGGSTLSLSSRHDLTDLHTAIEPNGKQMKRQSTDLSTLTRVSSSIIISLDTNDDDDDDDASGPFDHSQARFENEEQSLVYCLRSNGNLPESKSCESQTTSGTHDRTVLSQQFESARGIMGDNLQGFRPFSFNHNVPNQQGCEWPSLAFERKSPGRNMIEEGGNPLTLKVHSDNSAENQHRGLFDCALSETNTGSWKKSPPHVHTSRSQVPEESDAGWLPSRTSRPRPRRHPQKRGLTSSKRARGNMPDTQESPIFPMRHSTRKIYAHARTSVDWDEDLRPSDEPEKLESQKSIGVTSISSPFPGENFIFGQTSSTGTKRKSKRKTSFCKRRKTSRKTGRDTGKGRHEIEESGLGQESDLKGTVDATYMPEVNAQSETSKGSHTKADRASMDDSDEECPPRQLESLTDEAPEAALVAVMEVSGVEQSVAFLMDQAQEIGCPLIFESSRGTGDQHASQRSNPQIQMPSSNYEGDIISYPDFEEGELGGRGAVVGKKLASAFHPDCTFYLQGEEKEDDNTIRDGVTGSVDKEDDESHAMSASALQHNDFETRAVKVQSQAAMGSRTNRTTHLSPDSAQAVAEKQTSREYPGSIQQISSTRLTRRKSRVVQTEKNNASRKKKAQTKPSTVASSEKENQADEIECQSQEICGLGQRKPGLYALKKPGHGNRRAQTSTRERERVTSGYHSLKLIHRIQKPEEGNSSDSDNPKILSRTKTIPRLTPRKAIVDNNGSPRLVSRHIAGSQCSTHANLNFTQRSGKLMRAGMNLVSQRSSESGYEADFDEQLEQIPLETHEISSFRTKMDAHRDKYVHRNCETATHEELSENPVTGCREGLVASKVVTASGKEFMMRFSTKPPKKSPRRLDRSNAEGDGPTQLSSKEEGCFIDSSCDPTEMSPRSEELPRQADLVSSLQSLYESAHDMLLITNEHLLHGLDKERAAINTFLNSYRQQYNRVLDQLVTRQEERIRLCKQHMKAIKSHHSALCQELIHRLQEHEQRLLKDLSEED</sequence>
<evidence type="ECO:0000313" key="3">
    <source>
        <dbReference type="Proteomes" id="UP000813423"/>
    </source>
</evidence>
<feature type="region of interest" description="Disordered" evidence="1">
    <location>
        <begin position="410"/>
        <end position="430"/>
    </location>
</feature>
<feature type="region of interest" description="Disordered" evidence="1">
    <location>
        <begin position="551"/>
        <end position="620"/>
    </location>
</feature>
<protein>
    <submittedName>
        <fullName evidence="2">Uncharacterized protein</fullName>
    </submittedName>
</protein>
<feature type="region of interest" description="Disordered" evidence="1">
    <location>
        <begin position="1017"/>
        <end position="1041"/>
    </location>
</feature>
<dbReference type="Proteomes" id="UP000813423">
    <property type="component" value="Unassembled WGS sequence"/>
</dbReference>
<feature type="region of interest" description="Disordered" evidence="1">
    <location>
        <begin position="1206"/>
        <end position="1258"/>
    </location>
</feature>
<feature type="compositionally biased region" description="Basic residues" evidence="1">
    <location>
        <begin position="678"/>
        <end position="697"/>
    </location>
</feature>
<evidence type="ECO:0000256" key="1">
    <source>
        <dbReference type="SAM" id="MobiDB-lite"/>
    </source>
</evidence>
<feature type="region of interest" description="Disordered" evidence="1">
    <location>
        <begin position="807"/>
        <end position="830"/>
    </location>
</feature>
<feature type="compositionally biased region" description="Polar residues" evidence="1">
    <location>
        <begin position="914"/>
        <end position="934"/>
    </location>
</feature>
<comment type="caution">
    <text evidence="2">The sequence shown here is derived from an EMBL/GenBank/DDBJ whole genome shotgun (WGS) entry which is preliminary data.</text>
</comment>
<name>A0A9P8NNA6_ASPFM</name>
<feature type="region of interest" description="Disordered" evidence="1">
    <location>
        <begin position="636"/>
        <end position="768"/>
    </location>
</feature>
<feature type="compositionally biased region" description="Polar residues" evidence="1">
    <location>
        <begin position="651"/>
        <end position="661"/>
    </location>
</feature>
<feature type="compositionally biased region" description="Acidic residues" evidence="1">
    <location>
        <begin position="412"/>
        <end position="421"/>
    </location>
</feature>
<feature type="region of interest" description="Disordered" evidence="1">
    <location>
        <begin position="875"/>
        <end position="998"/>
    </location>
</feature>
<feature type="compositionally biased region" description="Basic and acidic residues" evidence="1">
    <location>
        <begin position="698"/>
        <end position="710"/>
    </location>
</feature>
<proteinExistence type="predicted"/>